<dbReference type="AlphaFoldDB" id="H1VC86"/>
<dbReference type="HOGENOM" id="CLU_2978992_0_0_1"/>
<name>H1VC86_COLHI</name>
<proteinExistence type="predicted"/>
<dbReference type="EMBL" id="CACQ02002661">
    <property type="protein sequence ID" value="CCF37839.1"/>
    <property type="molecule type" value="Genomic_DNA"/>
</dbReference>
<sequence length="58" mass="6235">MHTCPAHLDPAAAEFAQTNTLAVFQCSARRDSQPAARHWGMEAIFYFGPSGPELSGSV</sequence>
<evidence type="ECO:0000313" key="2">
    <source>
        <dbReference type="Proteomes" id="UP000007174"/>
    </source>
</evidence>
<gene>
    <name evidence="1" type="ORF">CH063_09076</name>
</gene>
<dbReference type="Proteomes" id="UP000007174">
    <property type="component" value="Unassembled WGS sequence"/>
</dbReference>
<organism evidence="1 2">
    <name type="scientific">Colletotrichum higginsianum (strain IMI 349063)</name>
    <name type="common">Crucifer anthracnose fungus</name>
    <dbReference type="NCBI Taxonomy" id="759273"/>
    <lineage>
        <taxon>Eukaryota</taxon>
        <taxon>Fungi</taxon>
        <taxon>Dikarya</taxon>
        <taxon>Ascomycota</taxon>
        <taxon>Pezizomycotina</taxon>
        <taxon>Sordariomycetes</taxon>
        <taxon>Hypocreomycetidae</taxon>
        <taxon>Glomerellales</taxon>
        <taxon>Glomerellaceae</taxon>
        <taxon>Colletotrichum</taxon>
        <taxon>Colletotrichum destructivum species complex</taxon>
    </lineage>
</organism>
<accession>H1VC86</accession>
<reference evidence="2" key="1">
    <citation type="journal article" date="2012" name="Nat. Genet.">
        <title>Lifestyle transitions in plant pathogenic Colletotrichum fungi deciphered by genome and transcriptome analyses.</title>
        <authorList>
            <person name="O'Connell R.J."/>
            <person name="Thon M.R."/>
            <person name="Hacquard S."/>
            <person name="Amyotte S.G."/>
            <person name="Kleemann J."/>
            <person name="Torres M.F."/>
            <person name="Damm U."/>
            <person name="Buiate E.A."/>
            <person name="Epstein L."/>
            <person name="Alkan N."/>
            <person name="Altmueller J."/>
            <person name="Alvarado-Balderrama L."/>
            <person name="Bauser C.A."/>
            <person name="Becker C."/>
            <person name="Birren B.W."/>
            <person name="Chen Z."/>
            <person name="Choi J."/>
            <person name="Crouch J.A."/>
            <person name="Duvick J.P."/>
            <person name="Farman M.A."/>
            <person name="Gan P."/>
            <person name="Heiman D."/>
            <person name="Henrissat B."/>
            <person name="Howard R.J."/>
            <person name="Kabbage M."/>
            <person name="Koch C."/>
            <person name="Kracher B."/>
            <person name="Kubo Y."/>
            <person name="Law A.D."/>
            <person name="Lebrun M.-H."/>
            <person name="Lee Y.-H."/>
            <person name="Miyara I."/>
            <person name="Moore N."/>
            <person name="Neumann U."/>
            <person name="Nordstroem K."/>
            <person name="Panaccione D.G."/>
            <person name="Panstruga R."/>
            <person name="Place M."/>
            <person name="Proctor R.H."/>
            <person name="Prusky D."/>
            <person name="Rech G."/>
            <person name="Reinhardt R."/>
            <person name="Rollins J.A."/>
            <person name="Rounsley S."/>
            <person name="Schardl C.L."/>
            <person name="Schwartz D.C."/>
            <person name="Shenoy N."/>
            <person name="Shirasu K."/>
            <person name="Sikhakolli U.R."/>
            <person name="Stueber K."/>
            <person name="Sukno S.A."/>
            <person name="Sweigard J.A."/>
            <person name="Takano Y."/>
            <person name="Takahara H."/>
            <person name="Trail F."/>
            <person name="van der Does H.C."/>
            <person name="Voll L.M."/>
            <person name="Will I."/>
            <person name="Young S."/>
            <person name="Zeng Q."/>
            <person name="Zhang J."/>
            <person name="Zhou S."/>
            <person name="Dickman M.B."/>
            <person name="Schulze-Lefert P."/>
            <person name="Ver Loren van Themaat E."/>
            <person name="Ma L.-J."/>
            <person name="Vaillancourt L.J."/>
        </authorList>
    </citation>
    <scope>NUCLEOTIDE SEQUENCE [LARGE SCALE GENOMIC DNA]</scope>
    <source>
        <strain evidence="2">IMI 349063</strain>
    </source>
</reference>
<protein>
    <submittedName>
        <fullName evidence="1">Uncharacterized protein</fullName>
    </submittedName>
</protein>
<evidence type="ECO:0000313" key="1">
    <source>
        <dbReference type="EMBL" id="CCF37839.1"/>
    </source>
</evidence>